<dbReference type="CDD" id="cd05259">
    <property type="entry name" value="PCBER_SDR_a"/>
    <property type="match status" value="1"/>
</dbReference>
<evidence type="ECO:0000313" key="5">
    <source>
        <dbReference type="Proteomes" id="UP001454036"/>
    </source>
</evidence>
<keyword evidence="1" id="KW-0521">NADP</keyword>
<keyword evidence="5" id="KW-1185">Reference proteome</keyword>
<gene>
    <name evidence="4" type="ORF">LIER_39188</name>
</gene>
<dbReference type="InterPro" id="IPR050608">
    <property type="entry name" value="NmrA-type/Isoflavone_red_sf"/>
</dbReference>
<dbReference type="InterPro" id="IPR008030">
    <property type="entry name" value="NmrA-like"/>
</dbReference>
<dbReference type="Gene3D" id="3.90.25.10">
    <property type="entry name" value="UDP-galactose 4-epimerase, domain 1"/>
    <property type="match status" value="1"/>
</dbReference>
<dbReference type="PANTHER" id="PTHR43349">
    <property type="entry name" value="PINORESINOL REDUCTASE-RELATED"/>
    <property type="match status" value="1"/>
</dbReference>
<evidence type="ECO:0000256" key="1">
    <source>
        <dbReference type="ARBA" id="ARBA00022857"/>
    </source>
</evidence>
<feature type="domain" description="NmrA-like" evidence="3">
    <location>
        <begin position="17"/>
        <end position="317"/>
    </location>
</feature>
<evidence type="ECO:0000313" key="4">
    <source>
        <dbReference type="EMBL" id="GAA0161208.1"/>
    </source>
</evidence>
<dbReference type="Gene3D" id="3.40.50.720">
    <property type="entry name" value="NAD(P)-binding Rossmann-like Domain"/>
    <property type="match status" value="1"/>
</dbReference>
<evidence type="ECO:0000259" key="3">
    <source>
        <dbReference type="Pfam" id="PF05368"/>
    </source>
</evidence>
<sequence length="321" mass="35891">MDRIIRVVGEMESEKGKSRILIIGVTGRVGLEVAKASLAASHPTFGLVRESAFSEPNKSLKLQTLSNAGVTLLKGSLEDEEALISAIKQVDVVICAVAWNQVLSQKLLISAIKTAACIKRFIPSEFGLDPDRSRISDLDNHFYERKAEIRRLIEAQGIPHTYICCNFFMSYLLPSLVQPGLKSPPRNRVMIYADGNTKGVFVKESDVAAFTISTVDDPRSLNKVLYLRPPGNAYSMNELVHIWERKIGKILEKIYISGEELLKKIEETPYPEKMEMVFIYGTFVKGDQMYFDIESGGGVEGTQLYPALKYTTIEQFLDTLV</sequence>
<name>A0AAV3QF81_LITER</name>
<accession>A0AAV3QF81</accession>
<dbReference type="EMBL" id="BAABME010020705">
    <property type="protein sequence ID" value="GAA0161208.1"/>
    <property type="molecule type" value="Genomic_DNA"/>
</dbReference>
<protein>
    <submittedName>
        <fullName evidence="4">Oxidoreductase</fullName>
    </submittedName>
</protein>
<proteinExistence type="predicted"/>
<keyword evidence="2" id="KW-0560">Oxidoreductase</keyword>
<dbReference type="SUPFAM" id="SSF51735">
    <property type="entry name" value="NAD(P)-binding Rossmann-fold domains"/>
    <property type="match status" value="1"/>
</dbReference>
<organism evidence="4 5">
    <name type="scientific">Lithospermum erythrorhizon</name>
    <name type="common">Purple gromwell</name>
    <name type="synonym">Lithospermum officinale var. erythrorhizon</name>
    <dbReference type="NCBI Taxonomy" id="34254"/>
    <lineage>
        <taxon>Eukaryota</taxon>
        <taxon>Viridiplantae</taxon>
        <taxon>Streptophyta</taxon>
        <taxon>Embryophyta</taxon>
        <taxon>Tracheophyta</taxon>
        <taxon>Spermatophyta</taxon>
        <taxon>Magnoliopsida</taxon>
        <taxon>eudicotyledons</taxon>
        <taxon>Gunneridae</taxon>
        <taxon>Pentapetalae</taxon>
        <taxon>asterids</taxon>
        <taxon>lamiids</taxon>
        <taxon>Boraginales</taxon>
        <taxon>Boraginaceae</taxon>
        <taxon>Boraginoideae</taxon>
        <taxon>Lithospermeae</taxon>
        <taxon>Lithospermum</taxon>
    </lineage>
</organism>
<dbReference type="PANTHER" id="PTHR43349:SF34">
    <property type="entry name" value="PINORESINOL-LARICIRESINOL REDUCTASE 3-RELATED"/>
    <property type="match status" value="1"/>
</dbReference>
<evidence type="ECO:0000256" key="2">
    <source>
        <dbReference type="ARBA" id="ARBA00023002"/>
    </source>
</evidence>
<reference evidence="4 5" key="1">
    <citation type="submission" date="2024-01" db="EMBL/GenBank/DDBJ databases">
        <title>The complete chloroplast genome sequence of Lithospermum erythrorhizon: insights into the phylogenetic relationship among Boraginaceae species and the maternal lineages of purple gromwells.</title>
        <authorList>
            <person name="Okada T."/>
            <person name="Watanabe K."/>
        </authorList>
    </citation>
    <scope>NUCLEOTIDE SEQUENCE [LARGE SCALE GENOMIC DNA]</scope>
</reference>
<dbReference type="AlphaFoldDB" id="A0AAV3QF81"/>
<dbReference type="Pfam" id="PF05368">
    <property type="entry name" value="NmrA"/>
    <property type="match status" value="1"/>
</dbReference>
<dbReference type="InterPro" id="IPR045312">
    <property type="entry name" value="PCBER-like"/>
</dbReference>
<dbReference type="InterPro" id="IPR036291">
    <property type="entry name" value="NAD(P)-bd_dom_sf"/>
</dbReference>
<dbReference type="GO" id="GO:0016491">
    <property type="term" value="F:oxidoreductase activity"/>
    <property type="evidence" value="ECO:0007669"/>
    <property type="project" value="UniProtKB-KW"/>
</dbReference>
<dbReference type="Proteomes" id="UP001454036">
    <property type="component" value="Unassembled WGS sequence"/>
</dbReference>
<comment type="caution">
    <text evidence="4">The sequence shown here is derived from an EMBL/GenBank/DDBJ whole genome shotgun (WGS) entry which is preliminary data.</text>
</comment>